<name>E3NW13_CAERE</name>
<accession>E3NW13</accession>
<dbReference type="AlphaFoldDB" id="E3NW13"/>
<gene>
    <name evidence="1" type="ORF">CRE_28010</name>
</gene>
<sequence>MYYHWAYQRYPDTVAEYVKSEVALFRKLSIGIQCLITIRPLRIFPDTTVPVRRISLDPGG</sequence>
<dbReference type="EMBL" id="DS271284">
    <property type="protein sequence ID" value="EFP00629.1"/>
    <property type="molecule type" value="Genomic_DNA"/>
</dbReference>
<dbReference type="HOGENOM" id="CLU_2943936_0_0_1"/>
<evidence type="ECO:0000313" key="1">
    <source>
        <dbReference type="EMBL" id="EFP00629.1"/>
    </source>
</evidence>
<reference evidence="1" key="1">
    <citation type="submission" date="2007-07" db="EMBL/GenBank/DDBJ databases">
        <title>PCAP assembly of the Caenorhabditis remanei genome.</title>
        <authorList>
            <consortium name="The Caenorhabditis remanei Sequencing Consortium"/>
            <person name="Wilson R.K."/>
        </authorList>
    </citation>
    <scope>NUCLEOTIDE SEQUENCE [LARGE SCALE GENOMIC DNA]</scope>
    <source>
        <strain evidence="1">PB4641</strain>
    </source>
</reference>
<dbReference type="InParanoid" id="E3NW13"/>
<evidence type="ECO:0000313" key="2">
    <source>
        <dbReference type="Proteomes" id="UP000008281"/>
    </source>
</evidence>
<dbReference type="Proteomes" id="UP000008281">
    <property type="component" value="Unassembled WGS sequence"/>
</dbReference>
<protein>
    <submittedName>
        <fullName evidence="1">Uncharacterized protein</fullName>
    </submittedName>
</protein>
<organism evidence="2">
    <name type="scientific">Caenorhabditis remanei</name>
    <name type="common">Caenorhabditis vulgaris</name>
    <dbReference type="NCBI Taxonomy" id="31234"/>
    <lineage>
        <taxon>Eukaryota</taxon>
        <taxon>Metazoa</taxon>
        <taxon>Ecdysozoa</taxon>
        <taxon>Nematoda</taxon>
        <taxon>Chromadorea</taxon>
        <taxon>Rhabditida</taxon>
        <taxon>Rhabditina</taxon>
        <taxon>Rhabditomorpha</taxon>
        <taxon>Rhabditoidea</taxon>
        <taxon>Rhabditidae</taxon>
        <taxon>Peloderinae</taxon>
        <taxon>Caenorhabditis</taxon>
    </lineage>
</organism>
<proteinExistence type="predicted"/>
<keyword evidence="2" id="KW-1185">Reference proteome</keyword>